<feature type="compositionally biased region" description="Low complexity" evidence="1">
    <location>
        <begin position="1"/>
        <end position="15"/>
    </location>
</feature>
<protein>
    <recommendedName>
        <fullName evidence="4">Secreted protein</fullName>
    </recommendedName>
</protein>
<keyword evidence="3" id="KW-1185">Reference proteome</keyword>
<dbReference type="Proteomes" id="UP001500994">
    <property type="component" value="Unassembled WGS sequence"/>
</dbReference>
<evidence type="ECO:0000313" key="3">
    <source>
        <dbReference type="Proteomes" id="UP001500994"/>
    </source>
</evidence>
<accession>A0ABP6ERE0</accession>
<proteinExistence type="predicted"/>
<evidence type="ECO:0008006" key="4">
    <source>
        <dbReference type="Google" id="ProtNLM"/>
    </source>
</evidence>
<feature type="compositionally biased region" description="Polar residues" evidence="1">
    <location>
        <begin position="49"/>
        <end position="69"/>
    </location>
</feature>
<evidence type="ECO:0000256" key="1">
    <source>
        <dbReference type="SAM" id="MobiDB-lite"/>
    </source>
</evidence>
<organism evidence="2 3">
    <name type="scientific">Streptomyces lunalinharesii</name>
    <dbReference type="NCBI Taxonomy" id="333384"/>
    <lineage>
        <taxon>Bacteria</taxon>
        <taxon>Bacillati</taxon>
        <taxon>Actinomycetota</taxon>
        <taxon>Actinomycetes</taxon>
        <taxon>Kitasatosporales</taxon>
        <taxon>Streptomycetaceae</taxon>
        <taxon>Streptomyces</taxon>
    </lineage>
</organism>
<comment type="caution">
    <text evidence="2">The sequence shown here is derived from an EMBL/GenBank/DDBJ whole genome shotgun (WGS) entry which is preliminary data.</text>
</comment>
<evidence type="ECO:0000313" key="2">
    <source>
        <dbReference type="EMBL" id="GAA2674793.1"/>
    </source>
</evidence>
<gene>
    <name evidence="2" type="ORF">GCM10009864_52440</name>
</gene>
<dbReference type="EMBL" id="BAAARK010000019">
    <property type="protein sequence ID" value="GAA2674793.1"/>
    <property type="molecule type" value="Genomic_DNA"/>
</dbReference>
<feature type="region of interest" description="Disordered" evidence="1">
    <location>
        <begin position="43"/>
        <end position="69"/>
    </location>
</feature>
<feature type="region of interest" description="Disordered" evidence="1">
    <location>
        <begin position="1"/>
        <end position="25"/>
    </location>
</feature>
<reference evidence="3" key="1">
    <citation type="journal article" date="2019" name="Int. J. Syst. Evol. Microbiol.">
        <title>The Global Catalogue of Microorganisms (GCM) 10K type strain sequencing project: providing services to taxonomists for standard genome sequencing and annotation.</title>
        <authorList>
            <consortium name="The Broad Institute Genomics Platform"/>
            <consortium name="The Broad Institute Genome Sequencing Center for Infectious Disease"/>
            <person name="Wu L."/>
            <person name="Ma J."/>
        </authorList>
    </citation>
    <scope>NUCLEOTIDE SEQUENCE [LARGE SCALE GENOMIC DNA]</scope>
    <source>
        <strain evidence="3">JCM 16374</strain>
    </source>
</reference>
<sequence>MAAATTASVAARAHTCSGWSRSSGTLGLCMVLSPVSFGRGRELPCSREAQGSGTRPRNVLATPNDSDGV</sequence>
<name>A0ABP6ERE0_9ACTN</name>